<dbReference type="AlphaFoldDB" id="A0A6C0BDT8"/>
<accession>A0A6C0BDT8</accession>
<proteinExistence type="predicted"/>
<protein>
    <submittedName>
        <fullName evidence="1">Uncharacterized protein</fullName>
    </submittedName>
</protein>
<organism evidence="1">
    <name type="scientific">viral metagenome</name>
    <dbReference type="NCBI Taxonomy" id="1070528"/>
    <lineage>
        <taxon>unclassified sequences</taxon>
        <taxon>metagenomes</taxon>
        <taxon>organismal metagenomes</taxon>
    </lineage>
</organism>
<evidence type="ECO:0000313" key="1">
    <source>
        <dbReference type="EMBL" id="QHS89638.1"/>
    </source>
</evidence>
<dbReference type="EMBL" id="MN739115">
    <property type="protein sequence ID" value="QHS89638.1"/>
    <property type="molecule type" value="Genomic_DNA"/>
</dbReference>
<name>A0A6C0BDT8_9ZZZZ</name>
<reference evidence="1" key="1">
    <citation type="journal article" date="2020" name="Nature">
        <title>Giant virus diversity and host interactions through global metagenomics.</title>
        <authorList>
            <person name="Schulz F."/>
            <person name="Roux S."/>
            <person name="Paez-Espino D."/>
            <person name="Jungbluth S."/>
            <person name="Walsh D.A."/>
            <person name="Denef V.J."/>
            <person name="McMahon K.D."/>
            <person name="Konstantinidis K.T."/>
            <person name="Eloe-Fadrosh E.A."/>
            <person name="Kyrpides N.C."/>
            <person name="Woyke T."/>
        </authorList>
    </citation>
    <scope>NUCLEOTIDE SEQUENCE</scope>
    <source>
        <strain evidence="1">GVMAG-M-3300010160-26</strain>
    </source>
</reference>
<sequence length="257" mass="30323">MNKKYLTMNMLVSKDNREICAILERLRLPKHLQHLLIDRNILHPIYDQQAQSLLFFYNEKYHSIPVKNLTNMIKYTPYIDNKDNILYAYGNILYNIINEEVEIEGTDIVDNFIMKLSNNIKAGINDNNMKTEISLVEINNHTNFEINDTPFTIEIYGFCLPLIREFSNITGHLYASDIILNTTELQDKLKTPSETTLISGYIRIYRLKTEFLYHLIRTDYLLEVVIKKIMPSSYQLTNIYTPFINNDTYKINEFVEL</sequence>